<evidence type="ECO:0000313" key="1">
    <source>
        <dbReference type="EMBL" id="ADP13524.1"/>
    </source>
</evidence>
<organism evidence="1 2">
    <name type="scientific">Achromobacter xylosoxidans (strain A8)</name>
    <dbReference type="NCBI Taxonomy" id="762376"/>
    <lineage>
        <taxon>Bacteria</taxon>
        <taxon>Pseudomonadati</taxon>
        <taxon>Pseudomonadota</taxon>
        <taxon>Betaproteobacteria</taxon>
        <taxon>Burkholderiales</taxon>
        <taxon>Alcaligenaceae</taxon>
        <taxon>Achromobacter</taxon>
    </lineage>
</organism>
<dbReference type="EMBL" id="CP002287">
    <property type="protein sequence ID" value="ADP13524.1"/>
    <property type="molecule type" value="Genomic_DNA"/>
</dbReference>
<sequence length="68" mass="7057">MTTAASKKPEAFFKGSRLISRPGAVIQVRELILTDYGLRAITSGSTGIRQGAIEDAGPPSALKGMVPA</sequence>
<dbReference type="Proteomes" id="UP000006876">
    <property type="component" value="Chromosome"/>
</dbReference>
<proteinExistence type="predicted"/>
<dbReference type="OrthoDB" id="8657700at2"/>
<dbReference type="KEGG" id="axy:AXYL_00163"/>
<name>E3HPE5_ACHXA</name>
<dbReference type="AlphaFoldDB" id="E3HPE5"/>
<gene>
    <name evidence="1" type="ordered locus">AXYL_00163</name>
</gene>
<reference evidence="1 2" key="1">
    <citation type="journal article" date="2011" name="J. Bacteriol.">
        <title>Complete genome sequence of the haloaromatic acid-degrading bacterium Achromobacter xylosoxidans A8.</title>
        <authorList>
            <person name="Strnad H."/>
            <person name="Ridl J."/>
            <person name="Paces J."/>
            <person name="Kolar M."/>
            <person name="Vlcek C."/>
            <person name="Paces V."/>
        </authorList>
    </citation>
    <scope>NUCLEOTIDE SEQUENCE [LARGE SCALE GENOMIC DNA]</scope>
    <source>
        <strain evidence="1 2">A8</strain>
    </source>
</reference>
<protein>
    <submittedName>
        <fullName evidence="1">Uncharacterized protein</fullName>
    </submittedName>
</protein>
<dbReference type="HOGENOM" id="CLU_2784366_0_0_4"/>
<accession>E3HPE5</accession>
<dbReference type="RefSeq" id="WP_013390926.1">
    <property type="nucleotide sequence ID" value="NC_014640.1"/>
</dbReference>
<evidence type="ECO:0000313" key="2">
    <source>
        <dbReference type="Proteomes" id="UP000006876"/>
    </source>
</evidence>